<dbReference type="GO" id="GO:0019136">
    <property type="term" value="F:deoxynucleoside kinase activity"/>
    <property type="evidence" value="ECO:0007669"/>
    <property type="project" value="InterPro"/>
</dbReference>
<reference evidence="4" key="1">
    <citation type="submission" date="2020-05" db="EMBL/GenBank/DDBJ databases">
        <title>Sulfur intermediates as new biogeochemical hubs in an aquatic model microbial ecosystem.</title>
        <authorList>
            <person name="Vigneron A."/>
        </authorList>
    </citation>
    <scope>NUCLEOTIDE SEQUENCE</scope>
    <source>
        <strain evidence="4">Bin.250</strain>
    </source>
</reference>
<name>A0A972VZ72_9GAMM</name>
<dbReference type="SUPFAM" id="SSF52540">
    <property type="entry name" value="P-loop containing nucleoside triphosphate hydrolases"/>
    <property type="match status" value="1"/>
</dbReference>
<dbReference type="PANTHER" id="PTHR10513:SF46">
    <property type="entry name" value="DEOXYGUANOSINE KINASE"/>
    <property type="match status" value="1"/>
</dbReference>
<dbReference type="CDD" id="cd01673">
    <property type="entry name" value="dNK"/>
    <property type="match status" value="1"/>
</dbReference>
<dbReference type="InterPro" id="IPR031314">
    <property type="entry name" value="DNK_dom"/>
</dbReference>
<dbReference type="Proteomes" id="UP000754644">
    <property type="component" value="Unassembled WGS sequence"/>
</dbReference>
<gene>
    <name evidence="4" type="ORF">HQ497_12895</name>
</gene>
<dbReference type="GO" id="GO:0005737">
    <property type="term" value="C:cytoplasm"/>
    <property type="evidence" value="ECO:0007669"/>
    <property type="project" value="TreeGrafter"/>
</dbReference>
<sequence length="237" mass="27515">MYNQSSNSLTHSGEKGLQFDTNHPDFPRYIAIEGPIGVGKTSFTKRLAATFNYETVLEKPETNPFLERFYQNRRQAALPTQLFFLFERSRQIQEMRQGDMFEPVRIADFLLEKDRLFAEINLDRDELELYDNVYQHLAIDAPKPDLVIYLQAPVPVLMDRIQLRGVAAEQQIEKAYLAQLVDAYTRFFHYYDDAPLLIVNAAEIDLVNSDADYDALVTYLSTVKRARHYYNPTPSMV</sequence>
<feature type="binding site" evidence="2">
    <location>
        <begin position="160"/>
        <end position="164"/>
    </location>
    <ligand>
        <name>ATP</name>
        <dbReference type="ChEBI" id="CHEBI:30616"/>
    </ligand>
</feature>
<keyword evidence="2" id="KW-0547">Nucleotide-binding</keyword>
<keyword evidence="4" id="KW-0808">Transferase</keyword>
<evidence type="ECO:0000256" key="1">
    <source>
        <dbReference type="PIRSR" id="PIRSR000705-1"/>
    </source>
</evidence>
<feature type="binding site" evidence="2">
    <location>
        <begin position="34"/>
        <end position="42"/>
    </location>
    <ligand>
        <name>ATP</name>
        <dbReference type="ChEBI" id="CHEBI:30616"/>
    </ligand>
</feature>
<accession>A0A972VZ72</accession>
<comment type="caution">
    <text evidence="4">The sequence shown here is derived from an EMBL/GenBank/DDBJ whole genome shotgun (WGS) entry which is preliminary data.</text>
</comment>
<feature type="active site" description="Proton acceptor" evidence="1">
    <location>
        <position position="108"/>
    </location>
</feature>
<protein>
    <submittedName>
        <fullName evidence="4">Deoxynucleoside kinase</fullName>
    </submittedName>
</protein>
<keyword evidence="2" id="KW-0067">ATP-binding</keyword>
<feature type="domain" description="Deoxynucleoside kinase" evidence="3">
    <location>
        <begin position="30"/>
        <end position="219"/>
    </location>
</feature>
<dbReference type="PIRSF" id="PIRSF000705">
    <property type="entry name" value="DNK"/>
    <property type="match status" value="1"/>
</dbReference>
<dbReference type="InterPro" id="IPR027417">
    <property type="entry name" value="P-loop_NTPase"/>
</dbReference>
<dbReference type="GO" id="GO:0005524">
    <property type="term" value="F:ATP binding"/>
    <property type="evidence" value="ECO:0007669"/>
    <property type="project" value="UniProtKB-KW"/>
</dbReference>
<dbReference type="Gene3D" id="3.40.50.300">
    <property type="entry name" value="P-loop containing nucleotide triphosphate hydrolases"/>
    <property type="match status" value="1"/>
</dbReference>
<evidence type="ECO:0000256" key="2">
    <source>
        <dbReference type="PIRSR" id="PIRSR000705-3"/>
    </source>
</evidence>
<dbReference type="InterPro" id="IPR050566">
    <property type="entry name" value="Deoxyribonucleoside_kinase"/>
</dbReference>
<evidence type="ECO:0000313" key="4">
    <source>
        <dbReference type="EMBL" id="NQV66251.1"/>
    </source>
</evidence>
<dbReference type="EMBL" id="JABMOJ010000489">
    <property type="protein sequence ID" value="NQV66251.1"/>
    <property type="molecule type" value="Genomic_DNA"/>
</dbReference>
<dbReference type="InterPro" id="IPR002624">
    <property type="entry name" value="DCK/DGK"/>
</dbReference>
<evidence type="ECO:0000259" key="3">
    <source>
        <dbReference type="Pfam" id="PF01712"/>
    </source>
</evidence>
<dbReference type="PANTHER" id="PTHR10513">
    <property type="entry name" value="DEOXYNUCLEOSIDE KINASE"/>
    <property type="match status" value="1"/>
</dbReference>
<dbReference type="AlphaFoldDB" id="A0A972VZ72"/>
<keyword evidence="4" id="KW-0418">Kinase</keyword>
<proteinExistence type="predicted"/>
<evidence type="ECO:0000313" key="5">
    <source>
        <dbReference type="Proteomes" id="UP000754644"/>
    </source>
</evidence>
<dbReference type="Pfam" id="PF01712">
    <property type="entry name" value="dNK"/>
    <property type="match status" value="1"/>
</dbReference>
<organism evidence="4 5">
    <name type="scientific">SAR86 cluster bacterium</name>
    <dbReference type="NCBI Taxonomy" id="2030880"/>
    <lineage>
        <taxon>Bacteria</taxon>
        <taxon>Pseudomonadati</taxon>
        <taxon>Pseudomonadota</taxon>
        <taxon>Gammaproteobacteria</taxon>
        <taxon>SAR86 cluster</taxon>
    </lineage>
</organism>